<dbReference type="GO" id="GO:0016787">
    <property type="term" value="F:hydrolase activity"/>
    <property type="evidence" value="ECO:0007669"/>
    <property type="project" value="TreeGrafter"/>
</dbReference>
<dbReference type="EMBL" id="RQTK01000091">
    <property type="protein sequence ID" value="RUS88166.1"/>
    <property type="molecule type" value="Genomic_DNA"/>
</dbReference>
<dbReference type="GO" id="GO:0012505">
    <property type="term" value="C:endomembrane system"/>
    <property type="evidence" value="ECO:0007669"/>
    <property type="project" value="TreeGrafter"/>
</dbReference>
<sequence>MCRHERASCYHCVSDLRSEKIGSSSCHHCVSDLRSEKIGSSSLSYRWIGPFCTAFLISIIAMVVGFILMPSPIDPVEYVLPEPNELVGPLEPNDVLKHAERLYSGKLNGPESIVLDGDYIYVGTADGWVNVLHKGEVRKLVRFGQEPCGGMENEQICGRPLGMRMEEHGFLIVADAYLGLFQVNVVTGDYIQLFSSSTSVNGKPVRFLNDLDIGPDGKIYFTHSSAKWNRNEFPMLFMEGVPNGRLLVYDPKTEVVSELMDKLLFANGVQLTRDKSAVLVVETLKARVWRYDIKSGKASIWTENLSGLPDNIRYSKPSGTYFIGMARVRQKGAALIDALSSKPWLRGQLAKLFGSNSIMFFEKMLFWCGPLCGSPKALAVELNENGTVIRSMQDQTGEVIHRVSEVESSSGVFYFGSFDGNYLGRLYKKHIPGS</sequence>
<name>A0A433U2Y6_ELYCH</name>
<feature type="domain" description="Strictosidine synthase conserved region" evidence="5">
    <location>
        <begin position="209"/>
        <end position="294"/>
    </location>
</feature>
<keyword evidence="4" id="KW-0812">Transmembrane</keyword>
<evidence type="ECO:0000313" key="7">
    <source>
        <dbReference type="Proteomes" id="UP000271974"/>
    </source>
</evidence>
<dbReference type="OrthoDB" id="5307922at2759"/>
<keyword evidence="7" id="KW-1185">Reference proteome</keyword>
<dbReference type="InterPro" id="IPR018119">
    <property type="entry name" value="Strictosidine_synth_cons-reg"/>
</dbReference>
<keyword evidence="4" id="KW-0472">Membrane</keyword>
<evidence type="ECO:0000256" key="4">
    <source>
        <dbReference type="SAM" id="Phobius"/>
    </source>
</evidence>
<dbReference type="Pfam" id="PF20067">
    <property type="entry name" value="SSL_N"/>
    <property type="match status" value="1"/>
</dbReference>
<dbReference type="Proteomes" id="UP000271974">
    <property type="component" value="Unassembled WGS sequence"/>
</dbReference>
<keyword evidence="4" id="KW-1133">Transmembrane helix</keyword>
<proteinExistence type="inferred from homology"/>
<dbReference type="Gene3D" id="2.120.10.30">
    <property type="entry name" value="TolB, C-terminal domain"/>
    <property type="match status" value="1"/>
</dbReference>
<dbReference type="STRING" id="188477.A0A433U2Y6"/>
<accession>A0A433U2Y6</accession>
<feature type="transmembrane region" description="Helical" evidence="4">
    <location>
        <begin position="47"/>
        <end position="69"/>
    </location>
</feature>
<comment type="similarity">
    <text evidence="1">Belongs to the strictosidine synthase family.</text>
</comment>
<keyword evidence="2" id="KW-0597">Phosphoprotein</keyword>
<dbReference type="PANTHER" id="PTHR10426:SF88">
    <property type="entry name" value="ADIPOCYTE PLASMA MEMBRANE-ASSOCIATED PROTEIN HEMOMUCIN-RELATED"/>
    <property type="match status" value="1"/>
</dbReference>
<dbReference type="SUPFAM" id="SSF63829">
    <property type="entry name" value="Calcium-dependent phosphotriesterase"/>
    <property type="match status" value="1"/>
</dbReference>
<dbReference type="AlphaFoldDB" id="A0A433U2Y6"/>
<comment type="caution">
    <text evidence="6">The sequence shown here is derived from an EMBL/GenBank/DDBJ whole genome shotgun (WGS) entry which is preliminary data.</text>
</comment>
<dbReference type="Pfam" id="PF03088">
    <property type="entry name" value="Str_synth"/>
    <property type="match status" value="1"/>
</dbReference>
<evidence type="ECO:0000256" key="2">
    <source>
        <dbReference type="ARBA" id="ARBA00022553"/>
    </source>
</evidence>
<keyword evidence="3" id="KW-0325">Glycoprotein</keyword>
<gene>
    <name evidence="6" type="ORF">EGW08_004063</name>
</gene>
<dbReference type="PANTHER" id="PTHR10426">
    <property type="entry name" value="STRICTOSIDINE SYNTHASE-RELATED"/>
    <property type="match status" value="1"/>
</dbReference>
<evidence type="ECO:0000313" key="6">
    <source>
        <dbReference type="EMBL" id="RUS88166.1"/>
    </source>
</evidence>
<protein>
    <recommendedName>
        <fullName evidence="5">Strictosidine synthase conserved region domain-containing protein</fullName>
    </recommendedName>
</protein>
<reference evidence="6 7" key="1">
    <citation type="submission" date="2019-01" db="EMBL/GenBank/DDBJ databases">
        <title>A draft genome assembly of the solar-powered sea slug Elysia chlorotica.</title>
        <authorList>
            <person name="Cai H."/>
            <person name="Li Q."/>
            <person name="Fang X."/>
            <person name="Li J."/>
            <person name="Curtis N.E."/>
            <person name="Altenburger A."/>
            <person name="Shibata T."/>
            <person name="Feng M."/>
            <person name="Maeda T."/>
            <person name="Schwartz J.A."/>
            <person name="Shigenobu S."/>
            <person name="Lundholm N."/>
            <person name="Nishiyama T."/>
            <person name="Yang H."/>
            <person name="Hasebe M."/>
            <person name="Li S."/>
            <person name="Pierce S.K."/>
            <person name="Wang J."/>
        </authorList>
    </citation>
    <scope>NUCLEOTIDE SEQUENCE [LARGE SCALE GENOMIC DNA]</scope>
    <source>
        <strain evidence="6">EC2010</strain>
        <tissue evidence="6">Whole organism of an adult</tissue>
    </source>
</reference>
<dbReference type="InterPro" id="IPR011042">
    <property type="entry name" value="6-blade_b-propeller_TolB-like"/>
</dbReference>
<evidence type="ECO:0000259" key="5">
    <source>
        <dbReference type="Pfam" id="PF03088"/>
    </source>
</evidence>
<evidence type="ECO:0000256" key="1">
    <source>
        <dbReference type="ARBA" id="ARBA00009191"/>
    </source>
</evidence>
<organism evidence="6 7">
    <name type="scientific">Elysia chlorotica</name>
    <name type="common">Eastern emerald elysia</name>
    <name type="synonym">Sea slug</name>
    <dbReference type="NCBI Taxonomy" id="188477"/>
    <lineage>
        <taxon>Eukaryota</taxon>
        <taxon>Metazoa</taxon>
        <taxon>Spiralia</taxon>
        <taxon>Lophotrochozoa</taxon>
        <taxon>Mollusca</taxon>
        <taxon>Gastropoda</taxon>
        <taxon>Heterobranchia</taxon>
        <taxon>Euthyneura</taxon>
        <taxon>Panpulmonata</taxon>
        <taxon>Sacoglossa</taxon>
        <taxon>Placobranchoidea</taxon>
        <taxon>Plakobranchidae</taxon>
        <taxon>Elysia</taxon>
    </lineage>
</organism>
<evidence type="ECO:0000256" key="3">
    <source>
        <dbReference type="ARBA" id="ARBA00023180"/>
    </source>
</evidence>